<dbReference type="PANTHER" id="PTHR39515:SF2">
    <property type="entry name" value="HTH-TYPE TRANSCRIPTIONAL REGULATOR RV0880"/>
    <property type="match status" value="1"/>
</dbReference>
<dbReference type="PROSITE" id="PS50995">
    <property type="entry name" value="HTH_MARR_2"/>
    <property type="match status" value="1"/>
</dbReference>
<evidence type="ECO:0000313" key="6">
    <source>
        <dbReference type="Proteomes" id="UP001056035"/>
    </source>
</evidence>
<evidence type="ECO:0000259" key="4">
    <source>
        <dbReference type="PROSITE" id="PS50995"/>
    </source>
</evidence>
<keyword evidence="6" id="KW-1185">Reference proteome</keyword>
<dbReference type="Pfam" id="PF01047">
    <property type="entry name" value="MarR"/>
    <property type="match status" value="1"/>
</dbReference>
<evidence type="ECO:0000256" key="2">
    <source>
        <dbReference type="ARBA" id="ARBA00023125"/>
    </source>
</evidence>
<evidence type="ECO:0000256" key="1">
    <source>
        <dbReference type="ARBA" id="ARBA00023015"/>
    </source>
</evidence>
<keyword evidence="1" id="KW-0805">Transcription regulation</keyword>
<reference evidence="5 6" key="1">
    <citation type="submission" date="2022-06" db="EMBL/GenBank/DDBJ databases">
        <title>Paraconexibacter antarcticus.</title>
        <authorList>
            <person name="Kim C.S."/>
        </authorList>
    </citation>
    <scope>NUCLEOTIDE SEQUENCE [LARGE SCALE GENOMIC DNA]</scope>
    <source>
        <strain evidence="5 6">02-257</strain>
    </source>
</reference>
<proteinExistence type="predicted"/>
<dbReference type="InterPro" id="IPR023187">
    <property type="entry name" value="Tscrpt_reg_MarR-type_CS"/>
</dbReference>
<dbReference type="EMBL" id="CP098502">
    <property type="protein sequence ID" value="UTI62531.1"/>
    <property type="molecule type" value="Genomic_DNA"/>
</dbReference>
<dbReference type="RefSeq" id="WP_254569268.1">
    <property type="nucleotide sequence ID" value="NZ_CP098502.1"/>
</dbReference>
<gene>
    <name evidence="5" type="ORF">NBH00_14290</name>
</gene>
<dbReference type="InterPro" id="IPR036390">
    <property type="entry name" value="WH_DNA-bd_sf"/>
</dbReference>
<keyword evidence="2" id="KW-0238">DNA-binding</keyword>
<dbReference type="InterPro" id="IPR052526">
    <property type="entry name" value="HTH-type_Bedaq_tolerance"/>
</dbReference>
<evidence type="ECO:0000256" key="3">
    <source>
        <dbReference type="ARBA" id="ARBA00023163"/>
    </source>
</evidence>
<dbReference type="SUPFAM" id="SSF46785">
    <property type="entry name" value="Winged helix' DNA-binding domain"/>
    <property type="match status" value="1"/>
</dbReference>
<accession>A0ABY5DLY9</accession>
<name>A0ABY5DLY9_9ACTN</name>
<evidence type="ECO:0000313" key="5">
    <source>
        <dbReference type="EMBL" id="UTI62531.1"/>
    </source>
</evidence>
<sequence length="150" mass="16496">MSTAPPPPLTHTELADRVRLATTRLARRLRQRAESGLSPSLGAALATIDRHGPLTPSELAERERVQRPTATRIIARLEEDGLLVRAAHPDDRRSCRVAASDAGRVLVQESRERKTAYLARALEHVSAEDQATLDRAAAILERILEEEGRG</sequence>
<keyword evidence="3" id="KW-0804">Transcription</keyword>
<dbReference type="Proteomes" id="UP001056035">
    <property type="component" value="Chromosome"/>
</dbReference>
<dbReference type="PANTHER" id="PTHR39515">
    <property type="entry name" value="CONSERVED PROTEIN"/>
    <property type="match status" value="1"/>
</dbReference>
<organism evidence="5 6">
    <name type="scientific">Paraconexibacter antarcticus</name>
    <dbReference type="NCBI Taxonomy" id="2949664"/>
    <lineage>
        <taxon>Bacteria</taxon>
        <taxon>Bacillati</taxon>
        <taxon>Actinomycetota</taxon>
        <taxon>Thermoleophilia</taxon>
        <taxon>Solirubrobacterales</taxon>
        <taxon>Paraconexibacteraceae</taxon>
        <taxon>Paraconexibacter</taxon>
    </lineage>
</organism>
<dbReference type="InterPro" id="IPR000835">
    <property type="entry name" value="HTH_MarR-typ"/>
</dbReference>
<dbReference type="SMART" id="SM00347">
    <property type="entry name" value="HTH_MARR"/>
    <property type="match status" value="1"/>
</dbReference>
<dbReference type="Gene3D" id="1.10.10.10">
    <property type="entry name" value="Winged helix-like DNA-binding domain superfamily/Winged helix DNA-binding domain"/>
    <property type="match status" value="1"/>
</dbReference>
<dbReference type="PROSITE" id="PS01117">
    <property type="entry name" value="HTH_MARR_1"/>
    <property type="match status" value="1"/>
</dbReference>
<dbReference type="PRINTS" id="PR00598">
    <property type="entry name" value="HTHMARR"/>
</dbReference>
<dbReference type="InterPro" id="IPR036388">
    <property type="entry name" value="WH-like_DNA-bd_sf"/>
</dbReference>
<feature type="domain" description="HTH marR-type" evidence="4">
    <location>
        <begin position="11"/>
        <end position="145"/>
    </location>
</feature>
<protein>
    <submittedName>
        <fullName evidence="5">MarR family transcriptional regulator</fullName>
    </submittedName>
</protein>